<name>A0ACA9LNS5_9GLOM</name>
<gene>
    <name evidence="1" type="ORF">RPERSI_LOCUS3269</name>
</gene>
<evidence type="ECO:0000313" key="1">
    <source>
        <dbReference type="EMBL" id="CAG8534108.1"/>
    </source>
</evidence>
<accession>A0ACA9LNS5</accession>
<dbReference type="Proteomes" id="UP000789920">
    <property type="component" value="Unassembled WGS sequence"/>
</dbReference>
<keyword evidence="2" id="KW-1185">Reference proteome</keyword>
<comment type="caution">
    <text evidence="1">The sequence shown here is derived from an EMBL/GenBank/DDBJ whole genome shotgun (WGS) entry which is preliminary data.</text>
</comment>
<protein>
    <submittedName>
        <fullName evidence="1">33166_t:CDS:1</fullName>
    </submittedName>
</protein>
<dbReference type="EMBL" id="CAJVQC010003932">
    <property type="protein sequence ID" value="CAG8534108.1"/>
    <property type="molecule type" value="Genomic_DNA"/>
</dbReference>
<reference evidence="1" key="1">
    <citation type="submission" date="2021-06" db="EMBL/GenBank/DDBJ databases">
        <authorList>
            <person name="Kallberg Y."/>
            <person name="Tangrot J."/>
            <person name="Rosling A."/>
        </authorList>
    </citation>
    <scope>NUCLEOTIDE SEQUENCE</scope>
    <source>
        <strain evidence="1">MA461A</strain>
    </source>
</reference>
<feature type="non-terminal residue" evidence="1">
    <location>
        <position position="1"/>
    </location>
</feature>
<evidence type="ECO:0000313" key="2">
    <source>
        <dbReference type="Proteomes" id="UP000789920"/>
    </source>
</evidence>
<organism evidence="1 2">
    <name type="scientific">Racocetra persica</name>
    <dbReference type="NCBI Taxonomy" id="160502"/>
    <lineage>
        <taxon>Eukaryota</taxon>
        <taxon>Fungi</taxon>
        <taxon>Fungi incertae sedis</taxon>
        <taxon>Mucoromycota</taxon>
        <taxon>Glomeromycotina</taxon>
        <taxon>Glomeromycetes</taxon>
        <taxon>Diversisporales</taxon>
        <taxon>Gigasporaceae</taxon>
        <taxon>Racocetra</taxon>
    </lineage>
</organism>
<proteinExistence type="predicted"/>
<sequence length="157" mass="18184">MIICVTSGDFPPVNSRSTLKTLAKENLIEGSGLKQWIHNHNPDILNTSTQAILCIRDCILADCFIGLIRLEAALKKLLDCDYHNFCQQAIAVFNKRFTEFDDDAYILYFFYDTSNYEEQPFSEELHNNKLPEEERLKIEELLNLDAANFTKDLNERD</sequence>